<dbReference type="GO" id="GO:0006777">
    <property type="term" value="P:Mo-molybdopterin cofactor biosynthetic process"/>
    <property type="evidence" value="ECO:0007669"/>
    <property type="project" value="InterPro"/>
</dbReference>
<reference evidence="2" key="2">
    <citation type="submission" date="2025-08" db="UniProtKB">
        <authorList>
            <consortium name="Ensembl"/>
        </authorList>
    </citation>
    <scope>IDENTIFICATION</scope>
</reference>
<dbReference type="GeneTree" id="ENSGT00530000066485"/>
<dbReference type="Gene3D" id="3.10.20.30">
    <property type="match status" value="1"/>
</dbReference>
<organism evidence="2 3">
    <name type="scientific">Myripristis murdjan</name>
    <name type="common">pinecone soldierfish</name>
    <dbReference type="NCBI Taxonomy" id="586833"/>
    <lineage>
        <taxon>Eukaryota</taxon>
        <taxon>Metazoa</taxon>
        <taxon>Chordata</taxon>
        <taxon>Craniata</taxon>
        <taxon>Vertebrata</taxon>
        <taxon>Euteleostomi</taxon>
        <taxon>Actinopterygii</taxon>
        <taxon>Neopterygii</taxon>
        <taxon>Teleostei</taxon>
        <taxon>Neoteleostei</taxon>
        <taxon>Acanthomorphata</taxon>
        <taxon>Holocentriformes</taxon>
        <taxon>Holocentridae</taxon>
        <taxon>Myripristis</taxon>
    </lineage>
</organism>
<reference evidence="2" key="3">
    <citation type="submission" date="2025-09" db="UniProtKB">
        <authorList>
            <consortium name="Ensembl"/>
        </authorList>
    </citation>
    <scope>IDENTIFICATION</scope>
</reference>
<dbReference type="InterPro" id="IPR044672">
    <property type="entry name" value="MOCS2A"/>
</dbReference>
<dbReference type="InterPro" id="IPR003749">
    <property type="entry name" value="ThiS/MoaD-like"/>
</dbReference>
<dbReference type="Proteomes" id="UP000472263">
    <property type="component" value="Chromosome 12"/>
</dbReference>
<dbReference type="GO" id="GO:0000166">
    <property type="term" value="F:nucleotide binding"/>
    <property type="evidence" value="ECO:0007669"/>
    <property type="project" value="UniProtKB-KW"/>
</dbReference>
<name>A0A667XYG6_9TELE</name>
<evidence type="ECO:0000313" key="3">
    <source>
        <dbReference type="Proteomes" id="UP000472263"/>
    </source>
</evidence>
<dbReference type="InterPro" id="IPR016155">
    <property type="entry name" value="Mopterin_synth/thiamin_S_b"/>
</dbReference>
<evidence type="ECO:0000313" key="2">
    <source>
        <dbReference type="Ensembl" id="ENSMMDP00005022710.1"/>
    </source>
</evidence>
<dbReference type="InterPro" id="IPR012675">
    <property type="entry name" value="Beta-grasp_dom_sf"/>
</dbReference>
<accession>A0A667XYG6</accession>
<keyword evidence="1" id="KW-0547">Nucleotide-binding</keyword>
<dbReference type="PANTHER" id="PTHR33359">
    <property type="entry name" value="MOLYBDOPTERIN SYNTHASE SULFUR CARRIER SUBUNIT"/>
    <property type="match status" value="1"/>
</dbReference>
<proteinExistence type="predicted"/>
<keyword evidence="3" id="KW-1185">Reference proteome</keyword>
<dbReference type="SUPFAM" id="SSF54285">
    <property type="entry name" value="MoaD/ThiS"/>
    <property type="match status" value="1"/>
</dbReference>
<evidence type="ECO:0008006" key="4">
    <source>
        <dbReference type="Google" id="ProtNLM"/>
    </source>
</evidence>
<dbReference type="Ensembl" id="ENSMMDT00005023209.1">
    <property type="protein sequence ID" value="ENSMMDP00005022710.1"/>
    <property type="gene ID" value="ENSMMDG00005011006.1"/>
</dbReference>
<dbReference type="AlphaFoldDB" id="A0A667XYG6"/>
<dbReference type="GO" id="GO:1990133">
    <property type="term" value="C:molybdopterin adenylyltransferase complex"/>
    <property type="evidence" value="ECO:0007669"/>
    <property type="project" value="TreeGrafter"/>
</dbReference>
<dbReference type="PANTHER" id="PTHR33359:SF1">
    <property type="entry name" value="MOLYBDOPTERIN SYNTHASE SULFUR CARRIER SUBUNIT"/>
    <property type="match status" value="1"/>
</dbReference>
<dbReference type="CDD" id="cd00754">
    <property type="entry name" value="Ubl_MoaD"/>
    <property type="match status" value="1"/>
</dbReference>
<sequence length="82" mass="8938">MTTVIVLYFAKSAELTGVRAEPIVLPTPISSQELWQQLLQLHLLDNQVVLAVRQQYIAIGDQVSVELQEGDEVAVLPPLSGG</sequence>
<reference evidence="2" key="1">
    <citation type="submission" date="2019-06" db="EMBL/GenBank/DDBJ databases">
        <authorList>
            <consortium name="Wellcome Sanger Institute Data Sharing"/>
        </authorList>
    </citation>
    <scope>NUCLEOTIDE SEQUENCE [LARGE SCALE GENOMIC DNA]</scope>
</reference>
<protein>
    <recommendedName>
        <fullName evidence="4">Sulfur carrier protein MOCS2A</fullName>
    </recommendedName>
</protein>
<evidence type="ECO:0000256" key="1">
    <source>
        <dbReference type="ARBA" id="ARBA00022741"/>
    </source>
</evidence>
<dbReference type="Pfam" id="PF02597">
    <property type="entry name" value="ThiS"/>
    <property type="match status" value="1"/>
</dbReference>